<dbReference type="InterPro" id="IPR032979">
    <property type="entry name" value="ENGase"/>
</dbReference>
<dbReference type="InterPro" id="IPR017853">
    <property type="entry name" value="GH"/>
</dbReference>
<dbReference type="GO" id="GO:0005829">
    <property type="term" value="C:cytosol"/>
    <property type="evidence" value="ECO:0007669"/>
    <property type="project" value="UniProtKB-SubCell"/>
</dbReference>
<evidence type="ECO:0000313" key="3">
    <source>
        <dbReference type="Proteomes" id="UP000000305"/>
    </source>
</evidence>
<proteinExistence type="predicted"/>
<protein>
    <recommendedName>
        <fullName evidence="1">Cytosolic endo-beta-N-acetylglucosaminidase TIM barrel domain-containing protein</fullName>
    </recommendedName>
</protein>
<dbReference type="Pfam" id="PF03644">
    <property type="entry name" value="Glyco_hydro_85"/>
    <property type="match status" value="1"/>
</dbReference>
<dbReference type="OrthoDB" id="284473at2759"/>
<keyword evidence="3" id="KW-1185">Reference proteome</keyword>
<dbReference type="GO" id="GO:0033925">
    <property type="term" value="F:mannosyl-glycoprotein endo-beta-N-acetylglucosaminidase activity"/>
    <property type="evidence" value="ECO:0000318"/>
    <property type="project" value="GO_Central"/>
</dbReference>
<sequence length="551" mass="61842">MSISVPIHSLEELKSWKIASSHAKLEFREKCFAACESGGIFQDCLIKNVPKTLVCHDMKGGYLDDSLIDGCSNWEAYNFIQWSIIDIFVYFSHHFITIPPPCWIDAAHVHGVPILGTIITEWDEGAATCKQIFSSKDSVDDFVSSITQITLHHNFDGWLINIENPLEEVSIDNVIYFLRRLKQELVFAGNCGKIIWYDSVTKEGKLDWQNELNENNKDFFDACDGIFLNYVWKPENLKSSSLMAGDRIFDVFVGIDVFGRNCFGGGGFNTNAALSVVRQERLSAAIFAPGWVYECHPVEEFEKLSFKFWSLLFPYLNVHGPTSLPIRTSFCPGYGKSKYFGGQMVEGKPWHNISKQQLQPCLAAVRGLFDFETERLGIFKCGSEISIFGKQNLCLTDAFNGGGCLNIESPCAAIFPLFFCNIPVKKLVTIAIVFKGDNKEELSVNLKFTHFRTSHTTNVSCPLTSQMKQFPTTLNGGGCHCSFTISSVNIDCRCDEVVGNLFRSMPNSSSWETRLFKISVSDQTEDCIFLRSIALESQGGTECKIGYLCCF</sequence>
<dbReference type="KEGG" id="dpx:DAPPUDRAFT_310328"/>
<dbReference type="HOGENOM" id="CLU_032246_2_0_1"/>
<dbReference type="Gene3D" id="3.20.20.80">
    <property type="entry name" value="Glycosidases"/>
    <property type="match status" value="1"/>
</dbReference>
<dbReference type="OMA" id="NIESPCA"/>
<evidence type="ECO:0000313" key="2">
    <source>
        <dbReference type="EMBL" id="EFX89683.1"/>
    </source>
</evidence>
<accession>E9FT99</accession>
<dbReference type="Gene3D" id="2.60.120.260">
    <property type="entry name" value="Galactose-binding domain-like"/>
    <property type="match status" value="1"/>
</dbReference>
<dbReference type="SUPFAM" id="SSF51445">
    <property type="entry name" value="(Trans)glycosidases"/>
    <property type="match status" value="1"/>
</dbReference>
<dbReference type="PhylomeDB" id="E9FT99"/>
<dbReference type="EMBL" id="GL732524">
    <property type="protein sequence ID" value="EFX89683.1"/>
    <property type="molecule type" value="Genomic_DNA"/>
</dbReference>
<dbReference type="eggNOG" id="KOG2331">
    <property type="taxonomic scope" value="Eukaryota"/>
</dbReference>
<dbReference type="InParanoid" id="E9FT99"/>
<dbReference type="AlphaFoldDB" id="E9FT99"/>
<evidence type="ECO:0000259" key="1">
    <source>
        <dbReference type="Pfam" id="PF03644"/>
    </source>
</evidence>
<dbReference type="PANTHER" id="PTHR13246">
    <property type="entry name" value="ENDO BETA N-ACETYLGLUCOSAMINIDASE"/>
    <property type="match status" value="1"/>
</dbReference>
<name>E9FT99_DAPPU</name>
<dbReference type="GO" id="GO:0006491">
    <property type="term" value="P:N-glycan processing"/>
    <property type="evidence" value="ECO:0000318"/>
    <property type="project" value="GO_Central"/>
</dbReference>
<feature type="domain" description="Cytosolic endo-beta-N-acetylglucosaminidase TIM barrel" evidence="1">
    <location>
        <begin position="63"/>
        <end position="337"/>
    </location>
</feature>
<gene>
    <name evidence="2" type="ORF">DAPPUDRAFT_310328</name>
</gene>
<dbReference type="FunFam" id="3.20.20.80:FF:000355">
    <property type="entry name" value="Uncharacterized protein"/>
    <property type="match status" value="1"/>
</dbReference>
<dbReference type="PANTHER" id="PTHR13246:SF1">
    <property type="entry name" value="CYTOSOLIC ENDO-BETA-N-ACETYLGLUCOSAMINIDASE"/>
    <property type="match status" value="1"/>
</dbReference>
<organism evidence="2 3">
    <name type="scientific">Daphnia pulex</name>
    <name type="common">Water flea</name>
    <dbReference type="NCBI Taxonomy" id="6669"/>
    <lineage>
        <taxon>Eukaryota</taxon>
        <taxon>Metazoa</taxon>
        <taxon>Ecdysozoa</taxon>
        <taxon>Arthropoda</taxon>
        <taxon>Crustacea</taxon>
        <taxon>Branchiopoda</taxon>
        <taxon>Diplostraca</taxon>
        <taxon>Cladocera</taxon>
        <taxon>Anomopoda</taxon>
        <taxon>Daphniidae</taxon>
        <taxon>Daphnia</taxon>
    </lineage>
</organism>
<dbReference type="FunCoup" id="E9FT99">
    <property type="interactions" value="58"/>
</dbReference>
<dbReference type="STRING" id="6669.E9FT99"/>
<dbReference type="InterPro" id="IPR005201">
    <property type="entry name" value="TIM_ENGase"/>
</dbReference>
<dbReference type="CDD" id="cd06547">
    <property type="entry name" value="GH85_ENGase"/>
    <property type="match status" value="1"/>
</dbReference>
<reference evidence="2 3" key="1">
    <citation type="journal article" date="2011" name="Science">
        <title>The ecoresponsive genome of Daphnia pulex.</title>
        <authorList>
            <person name="Colbourne J.K."/>
            <person name="Pfrender M.E."/>
            <person name="Gilbert D."/>
            <person name="Thomas W.K."/>
            <person name="Tucker A."/>
            <person name="Oakley T.H."/>
            <person name="Tokishita S."/>
            <person name="Aerts A."/>
            <person name="Arnold G.J."/>
            <person name="Basu M.K."/>
            <person name="Bauer D.J."/>
            <person name="Caceres C.E."/>
            <person name="Carmel L."/>
            <person name="Casola C."/>
            <person name="Choi J.H."/>
            <person name="Detter J.C."/>
            <person name="Dong Q."/>
            <person name="Dusheyko S."/>
            <person name="Eads B.D."/>
            <person name="Frohlich T."/>
            <person name="Geiler-Samerotte K.A."/>
            <person name="Gerlach D."/>
            <person name="Hatcher P."/>
            <person name="Jogdeo S."/>
            <person name="Krijgsveld J."/>
            <person name="Kriventseva E.V."/>
            <person name="Kultz D."/>
            <person name="Laforsch C."/>
            <person name="Lindquist E."/>
            <person name="Lopez J."/>
            <person name="Manak J.R."/>
            <person name="Muller J."/>
            <person name="Pangilinan J."/>
            <person name="Patwardhan R.P."/>
            <person name="Pitluck S."/>
            <person name="Pritham E.J."/>
            <person name="Rechtsteiner A."/>
            <person name="Rho M."/>
            <person name="Rogozin I.B."/>
            <person name="Sakarya O."/>
            <person name="Salamov A."/>
            <person name="Schaack S."/>
            <person name="Shapiro H."/>
            <person name="Shiga Y."/>
            <person name="Skalitzky C."/>
            <person name="Smith Z."/>
            <person name="Souvorov A."/>
            <person name="Sung W."/>
            <person name="Tang Z."/>
            <person name="Tsuchiya D."/>
            <person name="Tu H."/>
            <person name="Vos H."/>
            <person name="Wang M."/>
            <person name="Wolf Y.I."/>
            <person name="Yamagata H."/>
            <person name="Yamada T."/>
            <person name="Ye Y."/>
            <person name="Shaw J.R."/>
            <person name="Andrews J."/>
            <person name="Crease T.J."/>
            <person name="Tang H."/>
            <person name="Lucas S.M."/>
            <person name="Robertson H.M."/>
            <person name="Bork P."/>
            <person name="Koonin E.V."/>
            <person name="Zdobnov E.M."/>
            <person name="Grigoriev I.V."/>
            <person name="Lynch M."/>
            <person name="Boore J.L."/>
        </authorList>
    </citation>
    <scope>NUCLEOTIDE SEQUENCE [LARGE SCALE GENOMIC DNA]</scope>
</reference>
<dbReference type="Proteomes" id="UP000000305">
    <property type="component" value="Unassembled WGS sequence"/>
</dbReference>